<dbReference type="InterPro" id="IPR021109">
    <property type="entry name" value="Peptidase_aspartic_dom_sf"/>
</dbReference>
<gene>
    <name evidence="1" type="ORF">BP00DRAFT_355507</name>
</gene>
<dbReference type="Gene3D" id="2.40.70.10">
    <property type="entry name" value="Acid Proteases"/>
    <property type="match status" value="1"/>
</dbReference>
<evidence type="ECO:0000313" key="2">
    <source>
        <dbReference type="Proteomes" id="UP000248817"/>
    </source>
</evidence>
<dbReference type="EMBL" id="KZ825590">
    <property type="protein sequence ID" value="PYI26619.1"/>
    <property type="molecule type" value="Genomic_DNA"/>
</dbReference>
<evidence type="ECO:0008006" key="3">
    <source>
        <dbReference type="Google" id="ProtNLM"/>
    </source>
</evidence>
<name>A0A2V5HQE4_9EURO</name>
<feature type="non-terminal residue" evidence="1">
    <location>
        <position position="174"/>
    </location>
</feature>
<proteinExistence type="predicted"/>
<accession>A0A2V5HQE4</accession>
<reference evidence="1 2" key="1">
    <citation type="submission" date="2018-02" db="EMBL/GenBank/DDBJ databases">
        <title>The genomes of Aspergillus section Nigri reveals drivers in fungal speciation.</title>
        <authorList>
            <consortium name="DOE Joint Genome Institute"/>
            <person name="Vesth T.C."/>
            <person name="Nybo J."/>
            <person name="Theobald S."/>
            <person name="Brandl J."/>
            <person name="Frisvad J.C."/>
            <person name="Nielsen K.F."/>
            <person name="Lyhne E.K."/>
            <person name="Kogle M.E."/>
            <person name="Kuo A."/>
            <person name="Riley R."/>
            <person name="Clum A."/>
            <person name="Nolan M."/>
            <person name="Lipzen A."/>
            <person name="Salamov A."/>
            <person name="Henrissat B."/>
            <person name="Wiebenga A."/>
            <person name="De vries R.P."/>
            <person name="Grigoriev I.V."/>
            <person name="Mortensen U.H."/>
            <person name="Andersen M.R."/>
            <person name="Baker S.E."/>
        </authorList>
    </citation>
    <scope>NUCLEOTIDE SEQUENCE [LARGE SCALE GENOMIC DNA]</scope>
    <source>
        <strain evidence="1 2">CBS 114.80</strain>
    </source>
</reference>
<dbReference type="AlphaFoldDB" id="A0A2V5HQE4"/>
<sequence>MLTHNDVVVSSRFTEEQAHDPDFLTKLRTSRPTTATVGLNTTESLTDVCLDSGCSGSIINEAFAETIPDIDIRSCRPIGIKGIGSKHKAIRYGVFRVNFPSVDPSPAPGAPSFARITVRAQLVPEMRPNLLIGNDVMRREGMLLDPEYTVGAIRSCNNFVFSVRCNAEDQLVHL</sequence>
<evidence type="ECO:0000313" key="1">
    <source>
        <dbReference type="EMBL" id="PYI26619.1"/>
    </source>
</evidence>
<protein>
    <recommendedName>
        <fullName evidence="3">Peptidase A2 domain-containing protein</fullName>
    </recommendedName>
</protein>
<organism evidence="1 2">
    <name type="scientific">Aspergillus indologenus CBS 114.80</name>
    <dbReference type="NCBI Taxonomy" id="1450541"/>
    <lineage>
        <taxon>Eukaryota</taxon>
        <taxon>Fungi</taxon>
        <taxon>Dikarya</taxon>
        <taxon>Ascomycota</taxon>
        <taxon>Pezizomycotina</taxon>
        <taxon>Eurotiomycetes</taxon>
        <taxon>Eurotiomycetidae</taxon>
        <taxon>Eurotiales</taxon>
        <taxon>Aspergillaceae</taxon>
        <taxon>Aspergillus</taxon>
        <taxon>Aspergillus subgen. Circumdati</taxon>
    </lineage>
</organism>
<keyword evidence="2" id="KW-1185">Reference proteome</keyword>
<dbReference type="Proteomes" id="UP000248817">
    <property type="component" value="Unassembled WGS sequence"/>
</dbReference>